<keyword evidence="3 11" id="KW-1134">Transmembrane beta strand</keyword>
<keyword evidence="9 11" id="KW-0472">Membrane</keyword>
<dbReference type="Pfam" id="PF00593">
    <property type="entry name" value="TonB_dep_Rec_b-barrel"/>
    <property type="match status" value="1"/>
</dbReference>
<accession>A0A7W6C3L0</accession>
<evidence type="ECO:0000256" key="6">
    <source>
        <dbReference type="ARBA" id="ARBA00023004"/>
    </source>
</evidence>
<keyword evidence="16" id="KW-1185">Reference proteome</keyword>
<evidence type="ECO:0000256" key="9">
    <source>
        <dbReference type="ARBA" id="ARBA00023136"/>
    </source>
</evidence>
<evidence type="ECO:0000256" key="3">
    <source>
        <dbReference type="ARBA" id="ARBA00022452"/>
    </source>
</evidence>
<dbReference type="Proteomes" id="UP000561459">
    <property type="component" value="Unassembled WGS sequence"/>
</dbReference>
<comment type="similarity">
    <text evidence="11 12">Belongs to the TonB-dependent receptor family.</text>
</comment>
<comment type="caution">
    <text evidence="15">The sequence shown here is derived from an EMBL/GenBank/DDBJ whole genome shotgun (WGS) entry which is preliminary data.</text>
</comment>
<dbReference type="InterPro" id="IPR036942">
    <property type="entry name" value="Beta-barrel_TonB_sf"/>
</dbReference>
<dbReference type="GO" id="GO:0009279">
    <property type="term" value="C:cell outer membrane"/>
    <property type="evidence" value="ECO:0007669"/>
    <property type="project" value="UniProtKB-SubCell"/>
</dbReference>
<dbReference type="Gene3D" id="2.40.170.20">
    <property type="entry name" value="TonB-dependent receptor, beta-barrel domain"/>
    <property type="match status" value="2"/>
</dbReference>
<proteinExistence type="inferred from homology"/>
<evidence type="ECO:0000256" key="4">
    <source>
        <dbReference type="ARBA" id="ARBA00022496"/>
    </source>
</evidence>
<evidence type="ECO:0000256" key="12">
    <source>
        <dbReference type="RuleBase" id="RU003357"/>
    </source>
</evidence>
<dbReference type="InterPro" id="IPR012910">
    <property type="entry name" value="Plug_dom"/>
</dbReference>
<sequence length="825" mass="89001">MRPNCNKLSLATRSRDILGIIVNFHRSTLRAILMGTAGACCFSAHFAAAAEVNQPSYADGGDIIVTATKRETSLQKTPIAINVVDGEALRDRHIQSLLDLGDGAVPSLRISTYDARQTALTIGIRGIVPLDANQPAREQGVGVYIDGVYLGRQHGLNAALFDVERIEVLKGPQGTLFGRNTEGGALSIVTKRPSGVFGFRGTAGIANFGGYNADAHLDLPEWHGLSVKLDGVIQHQDATVKNPLAGQTGWNYFDRQGLRAAVRWKPSPEFTADFAYDYGHDQNSPFYGQLLNINPNKCVAGPASAQPACVLPGTAPINFTGTVKPLNPLVEVVGDRRMKAADIGVPQPPSLDKTHGYTANLSYRLSPAIELRSITAWRGVTSNQYDNSFGAHRPPIVVAGCKGAACNFSRLSLADLYQKQFSQEFQAVGSVGKVDYVAGLYYFNERVSDDAATPNSMAFDPTLTNVIVLDPCRGSAGFGSQPGCRFIDRASHAYAKSYAIFGQATYNLGAVHLTVGGRNTWDRRHGDLYIVNNAATPFTYRQNTSRFDPLLVAAWEAADGFNLYAKYSTGYRSGGASSRSINYRSFGPETLKAYELGAKTEFFDRRIRLNVAGYVMDRAQSQVDFISVSFDQTTGGSRNTTETINASGTMKIRGIEADLTVSPLPGLSLTGSYAYTYTRVPPVRNPFTGVKQNVYIVYTPRNAASGAINYAVPLAGARLNLHLDGNYAQATQTFDQYARKNEASFIVNARVALADITMPGGADLTLSLWSRNLLNETHVYRVDPSNGLGSLPAAGSTSSSLNNVLGDLGYFNAPRTFGAEATIKF</sequence>
<dbReference type="Pfam" id="PF07715">
    <property type="entry name" value="Plug"/>
    <property type="match status" value="1"/>
</dbReference>
<dbReference type="SUPFAM" id="SSF56935">
    <property type="entry name" value="Porins"/>
    <property type="match status" value="1"/>
</dbReference>
<evidence type="ECO:0000256" key="10">
    <source>
        <dbReference type="ARBA" id="ARBA00023237"/>
    </source>
</evidence>
<evidence type="ECO:0000256" key="7">
    <source>
        <dbReference type="ARBA" id="ARBA00023065"/>
    </source>
</evidence>
<keyword evidence="15" id="KW-0675">Receptor</keyword>
<keyword evidence="7" id="KW-0406">Ion transport</keyword>
<dbReference type="PANTHER" id="PTHR32552">
    <property type="entry name" value="FERRICHROME IRON RECEPTOR-RELATED"/>
    <property type="match status" value="1"/>
</dbReference>
<evidence type="ECO:0000259" key="14">
    <source>
        <dbReference type="Pfam" id="PF07715"/>
    </source>
</evidence>
<evidence type="ECO:0000256" key="5">
    <source>
        <dbReference type="ARBA" id="ARBA00022692"/>
    </source>
</evidence>
<dbReference type="PANTHER" id="PTHR32552:SF81">
    <property type="entry name" value="TONB-DEPENDENT OUTER MEMBRANE RECEPTOR"/>
    <property type="match status" value="1"/>
</dbReference>
<feature type="domain" description="TonB-dependent receptor plug" evidence="14">
    <location>
        <begin position="74"/>
        <end position="185"/>
    </location>
</feature>
<protein>
    <submittedName>
        <fullName evidence="15">Iron complex outermembrane receptor protein</fullName>
    </submittedName>
</protein>
<evidence type="ECO:0000313" key="15">
    <source>
        <dbReference type="EMBL" id="MBB3941525.1"/>
    </source>
</evidence>
<evidence type="ECO:0000256" key="11">
    <source>
        <dbReference type="PROSITE-ProRule" id="PRU01360"/>
    </source>
</evidence>
<keyword evidence="5 11" id="KW-0812">Transmembrane</keyword>
<evidence type="ECO:0000259" key="13">
    <source>
        <dbReference type="Pfam" id="PF00593"/>
    </source>
</evidence>
<evidence type="ECO:0000313" key="16">
    <source>
        <dbReference type="Proteomes" id="UP000561459"/>
    </source>
</evidence>
<comment type="subcellular location">
    <subcellularLocation>
        <location evidence="1 11">Cell outer membrane</location>
        <topology evidence="1 11">Multi-pass membrane protein</topology>
    </subcellularLocation>
</comment>
<feature type="domain" description="TonB-dependent receptor-like beta-barrel" evidence="13">
    <location>
        <begin position="351"/>
        <end position="773"/>
    </location>
</feature>
<dbReference type="GO" id="GO:0006826">
    <property type="term" value="P:iron ion transport"/>
    <property type="evidence" value="ECO:0007669"/>
    <property type="project" value="UniProtKB-KW"/>
</dbReference>
<keyword evidence="10 11" id="KW-0998">Cell outer membrane</keyword>
<evidence type="ECO:0000256" key="2">
    <source>
        <dbReference type="ARBA" id="ARBA00022448"/>
    </source>
</evidence>
<keyword evidence="6" id="KW-0408">Iron</keyword>
<keyword evidence="4" id="KW-0410">Iron transport</keyword>
<organism evidence="15 16">
    <name type="scientific">Novosphingobium fluoreni</name>
    <dbReference type="NCBI Taxonomy" id="1391222"/>
    <lineage>
        <taxon>Bacteria</taxon>
        <taxon>Pseudomonadati</taxon>
        <taxon>Pseudomonadota</taxon>
        <taxon>Alphaproteobacteria</taxon>
        <taxon>Sphingomonadales</taxon>
        <taxon>Sphingomonadaceae</taxon>
        <taxon>Novosphingobium</taxon>
    </lineage>
</organism>
<dbReference type="EMBL" id="JACIDY010000009">
    <property type="protein sequence ID" value="MBB3941525.1"/>
    <property type="molecule type" value="Genomic_DNA"/>
</dbReference>
<keyword evidence="8 12" id="KW-0798">TonB box</keyword>
<dbReference type="AlphaFoldDB" id="A0A7W6C3L0"/>
<keyword evidence="2 11" id="KW-0813">Transport</keyword>
<evidence type="ECO:0000256" key="8">
    <source>
        <dbReference type="ARBA" id="ARBA00023077"/>
    </source>
</evidence>
<reference evidence="15 16" key="1">
    <citation type="submission" date="2020-08" db="EMBL/GenBank/DDBJ databases">
        <title>Genomic Encyclopedia of Type Strains, Phase IV (KMG-IV): sequencing the most valuable type-strain genomes for metagenomic binning, comparative biology and taxonomic classification.</title>
        <authorList>
            <person name="Goeker M."/>
        </authorList>
    </citation>
    <scope>NUCLEOTIDE SEQUENCE [LARGE SCALE GENOMIC DNA]</scope>
    <source>
        <strain evidence="15 16">DSM 27568</strain>
    </source>
</reference>
<dbReference type="InterPro" id="IPR000531">
    <property type="entry name" value="Beta-barrel_TonB"/>
</dbReference>
<dbReference type="InterPro" id="IPR039426">
    <property type="entry name" value="TonB-dep_rcpt-like"/>
</dbReference>
<dbReference type="PROSITE" id="PS52016">
    <property type="entry name" value="TONB_DEPENDENT_REC_3"/>
    <property type="match status" value="1"/>
</dbReference>
<evidence type="ECO:0000256" key="1">
    <source>
        <dbReference type="ARBA" id="ARBA00004571"/>
    </source>
</evidence>
<name>A0A7W6C3L0_9SPHN</name>
<gene>
    <name evidence="15" type="ORF">GGR39_003202</name>
</gene>